<name>A0A843V5C6_COLES</name>
<dbReference type="InterPro" id="IPR029063">
    <property type="entry name" value="SAM-dependent_MTases_sf"/>
</dbReference>
<evidence type="ECO:0000313" key="1">
    <source>
        <dbReference type="EMBL" id="MQL91431.1"/>
    </source>
</evidence>
<dbReference type="InterPro" id="IPR038899">
    <property type="entry name" value="METTL22"/>
</dbReference>
<dbReference type="Gene3D" id="3.40.50.150">
    <property type="entry name" value="Vaccinia Virus protein VP39"/>
    <property type="match status" value="1"/>
</dbReference>
<reference evidence="1" key="1">
    <citation type="submission" date="2017-07" db="EMBL/GenBank/DDBJ databases">
        <title>Taro Niue Genome Assembly and Annotation.</title>
        <authorList>
            <person name="Atibalentja N."/>
            <person name="Keating K."/>
            <person name="Fields C.J."/>
        </authorList>
    </citation>
    <scope>NUCLEOTIDE SEQUENCE</scope>
    <source>
        <strain evidence="1">Niue_2</strain>
        <tissue evidence="1">Leaf</tissue>
    </source>
</reference>
<protein>
    <recommendedName>
        <fullName evidence="3">Methyltransferase-like protein 22</fullName>
    </recommendedName>
</protein>
<sequence length="203" mass="23218">MLVFSLKHLYTFSLCSADRDAEILDNCATNAHLNSFMFKHHEASVHVHELDWKKSWPPSAETCDLAAKRSEYSWTLSEIEEAERVSLLLAADVIYSDELTDSFFSVLESLMSRGSKKVLYMSLEKRFNFSLDDLDVVANGYLHFRSFLRDEECSRLEDSSTACFMAKQIDLAGLPQYIREYERGKDLEIWKIAYVAVTGSNAA</sequence>
<dbReference type="AlphaFoldDB" id="A0A843V5C6"/>
<dbReference type="PANTHER" id="PTHR23108">
    <property type="entry name" value="METHYLTRANSFERASE-RELATED"/>
    <property type="match status" value="1"/>
</dbReference>
<comment type="caution">
    <text evidence="1">The sequence shown here is derived from an EMBL/GenBank/DDBJ whole genome shotgun (WGS) entry which is preliminary data.</text>
</comment>
<dbReference type="EMBL" id="NMUH01001338">
    <property type="protein sequence ID" value="MQL91431.1"/>
    <property type="molecule type" value="Genomic_DNA"/>
</dbReference>
<evidence type="ECO:0008006" key="3">
    <source>
        <dbReference type="Google" id="ProtNLM"/>
    </source>
</evidence>
<accession>A0A843V5C6</accession>
<dbReference type="GO" id="GO:0005634">
    <property type="term" value="C:nucleus"/>
    <property type="evidence" value="ECO:0007669"/>
    <property type="project" value="TreeGrafter"/>
</dbReference>
<dbReference type="GO" id="GO:0008276">
    <property type="term" value="F:protein methyltransferase activity"/>
    <property type="evidence" value="ECO:0007669"/>
    <property type="project" value="InterPro"/>
</dbReference>
<organism evidence="1 2">
    <name type="scientific">Colocasia esculenta</name>
    <name type="common">Wild taro</name>
    <name type="synonym">Arum esculentum</name>
    <dbReference type="NCBI Taxonomy" id="4460"/>
    <lineage>
        <taxon>Eukaryota</taxon>
        <taxon>Viridiplantae</taxon>
        <taxon>Streptophyta</taxon>
        <taxon>Embryophyta</taxon>
        <taxon>Tracheophyta</taxon>
        <taxon>Spermatophyta</taxon>
        <taxon>Magnoliopsida</taxon>
        <taxon>Liliopsida</taxon>
        <taxon>Araceae</taxon>
        <taxon>Aroideae</taxon>
        <taxon>Colocasieae</taxon>
        <taxon>Colocasia</taxon>
    </lineage>
</organism>
<dbReference type="Proteomes" id="UP000652761">
    <property type="component" value="Unassembled WGS sequence"/>
</dbReference>
<gene>
    <name evidence="1" type="ORF">Taro_024042</name>
</gene>
<dbReference type="PANTHER" id="PTHR23108:SF0">
    <property type="entry name" value="METHYLTRANSFERASE-LIKE PROTEIN 22"/>
    <property type="match status" value="1"/>
</dbReference>
<dbReference type="OrthoDB" id="46564at2759"/>
<proteinExistence type="predicted"/>
<evidence type="ECO:0000313" key="2">
    <source>
        <dbReference type="Proteomes" id="UP000652761"/>
    </source>
</evidence>
<keyword evidence="2" id="KW-1185">Reference proteome</keyword>